<proteinExistence type="predicted"/>
<sequence length="139" mass="13947">SNRDRGRNDGGSSIGCLDGSSSDIICSSNRRRLSVDLGLLVAFTGNVTSLAASVASLAGSVERATVGSSALARDVAELAASITLHGLSLAITSEVVGTTALVAGSRTRATRETTTEATTRTRSTATKTSSSTGSRASAL</sequence>
<evidence type="ECO:0000313" key="3">
    <source>
        <dbReference type="EMBL" id="KEQ57968.1"/>
    </source>
</evidence>
<dbReference type="GeneID" id="63917135"/>
<dbReference type="HOGENOM" id="CLU_1849832_0_0_1"/>
<dbReference type="Proteomes" id="UP000030672">
    <property type="component" value="Unassembled WGS sequence"/>
</dbReference>
<feature type="compositionally biased region" description="Low complexity" evidence="1">
    <location>
        <begin position="115"/>
        <end position="139"/>
    </location>
</feature>
<gene>
    <name evidence="3" type="ORF">M437DRAFT_60492</name>
</gene>
<feature type="non-terminal residue" evidence="3">
    <location>
        <position position="1"/>
    </location>
</feature>
<feature type="transmembrane region" description="Helical" evidence="2">
    <location>
        <begin position="37"/>
        <end position="58"/>
    </location>
</feature>
<evidence type="ECO:0000256" key="2">
    <source>
        <dbReference type="SAM" id="Phobius"/>
    </source>
</evidence>
<feature type="transmembrane region" description="Helical" evidence="2">
    <location>
        <begin position="78"/>
        <end position="103"/>
    </location>
</feature>
<keyword evidence="4" id="KW-1185">Reference proteome</keyword>
<evidence type="ECO:0000256" key="1">
    <source>
        <dbReference type="SAM" id="MobiDB-lite"/>
    </source>
</evidence>
<dbReference type="RefSeq" id="XP_040874992.1">
    <property type="nucleotide sequence ID" value="XM_041023762.1"/>
</dbReference>
<evidence type="ECO:0000313" key="4">
    <source>
        <dbReference type="Proteomes" id="UP000030672"/>
    </source>
</evidence>
<dbReference type="EMBL" id="KL584863">
    <property type="protein sequence ID" value="KEQ57968.1"/>
    <property type="molecule type" value="Genomic_DNA"/>
</dbReference>
<name>A0A074VC88_AURM1</name>
<keyword evidence="2" id="KW-1133">Transmembrane helix</keyword>
<feature type="region of interest" description="Disordered" evidence="1">
    <location>
        <begin position="104"/>
        <end position="139"/>
    </location>
</feature>
<dbReference type="AlphaFoldDB" id="A0A074VC88"/>
<keyword evidence="2" id="KW-0812">Transmembrane</keyword>
<protein>
    <submittedName>
        <fullName evidence="3">Uncharacterized protein</fullName>
    </submittedName>
</protein>
<reference evidence="3 4" key="1">
    <citation type="journal article" date="2014" name="BMC Genomics">
        <title>Genome sequencing of four Aureobasidium pullulans varieties: biotechnological potential, stress tolerance, and description of new species.</title>
        <authorList>
            <person name="Gostin Ar C."/>
            <person name="Ohm R.A."/>
            <person name="Kogej T."/>
            <person name="Sonjak S."/>
            <person name="Turk M."/>
            <person name="Zajc J."/>
            <person name="Zalar P."/>
            <person name="Grube M."/>
            <person name="Sun H."/>
            <person name="Han J."/>
            <person name="Sharma A."/>
            <person name="Chiniquy J."/>
            <person name="Ngan C.Y."/>
            <person name="Lipzen A."/>
            <person name="Barry K."/>
            <person name="Grigoriev I.V."/>
            <person name="Gunde-Cimerman N."/>
        </authorList>
    </citation>
    <scope>NUCLEOTIDE SEQUENCE [LARGE SCALE GENOMIC DNA]</scope>
    <source>
        <strain evidence="3 4">CBS 110374</strain>
    </source>
</reference>
<accession>A0A074VC88</accession>
<organism evidence="3 4">
    <name type="scientific">Aureobasidium melanogenum (strain CBS 110374)</name>
    <name type="common">Aureobasidium pullulans var. melanogenum</name>
    <dbReference type="NCBI Taxonomy" id="1043003"/>
    <lineage>
        <taxon>Eukaryota</taxon>
        <taxon>Fungi</taxon>
        <taxon>Dikarya</taxon>
        <taxon>Ascomycota</taxon>
        <taxon>Pezizomycotina</taxon>
        <taxon>Dothideomycetes</taxon>
        <taxon>Dothideomycetidae</taxon>
        <taxon>Dothideales</taxon>
        <taxon>Saccotheciaceae</taxon>
        <taxon>Aureobasidium</taxon>
    </lineage>
</organism>
<keyword evidence="2" id="KW-0472">Membrane</keyword>